<organism evidence="2 3">
    <name type="scientific">Prosthecobacter algae</name>
    <dbReference type="NCBI Taxonomy" id="1144682"/>
    <lineage>
        <taxon>Bacteria</taxon>
        <taxon>Pseudomonadati</taxon>
        <taxon>Verrucomicrobiota</taxon>
        <taxon>Verrucomicrobiia</taxon>
        <taxon>Verrucomicrobiales</taxon>
        <taxon>Verrucomicrobiaceae</taxon>
        <taxon>Prosthecobacter</taxon>
    </lineage>
</organism>
<dbReference type="RefSeq" id="WP_345738814.1">
    <property type="nucleotide sequence ID" value="NZ_BAABIA010000013.1"/>
</dbReference>
<proteinExistence type="predicted"/>
<sequence>MPVTLDTLYASARGLPVMDQGQLVSLLLADLSTGLVETQDAELEAIADEREAEMDTDPTATLSHEGMMHFINSRRR</sequence>
<reference evidence="3" key="1">
    <citation type="journal article" date="2019" name="Int. J. Syst. Evol. Microbiol.">
        <title>The Global Catalogue of Microorganisms (GCM) 10K type strain sequencing project: providing services to taxonomists for standard genome sequencing and annotation.</title>
        <authorList>
            <consortium name="The Broad Institute Genomics Platform"/>
            <consortium name="The Broad Institute Genome Sequencing Center for Infectious Disease"/>
            <person name="Wu L."/>
            <person name="Ma J."/>
        </authorList>
    </citation>
    <scope>NUCLEOTIDE SEQUENCE [LARGE SCALE GENOMIC DNA]</scope>
    <source>
        <strain evidence="3">JCM 18053</strain>
    </source>
</reference>
<evidence type="ECO:0000313" key="3">
    <source>
        <dbReference type="Proteomes" id="UP001499852"/>
    </source>
</evidence>
<dbReference type="EMBL" id="BAABIA010000013">
    <property type="protein sequence ID" value="GAA5149160.1"/>
    <property type="molecule type" value="Genomic_DNA"/>
</dbReference>
<protein>
    <recommendedName>
        <fullName evidence="4">Addiction module component</fullName>
    </recommendedName>
</protein>
<keyword evidence="3" id="KW-1185">Reference proteome</keyword>
<feature type="region of interest" description="Disordered" evidence="1">
    <location>
        <begin position="51"/>
        <end position="76"/>
    </location>
</feature>
<evidence type="ECO:0000256" key="1">
    <source>
        <dbReference type="SAM" id="MobiDB-lite"/>
    </source>
</evidence>
<name>A0ABP9PN43_9BACT</name>
<dbReference type="Proteomes" id="UP001499852">
    <property type="component" value="Unassembled WGS sequence"/>
</dbReference>
<comment type="caution">
    <text evidence="2">The sequence shown here is derived from an EMBL/GenBank/DDBJ whole genome shotgun (WGS) entry which is preliminary data.</text>
</comment>
<evidence type="ECO:0008006" key="4">
    <source>
        <dbReference type="Google" id="ProtNLM"/>
    </source>
</evidence>
<evidence type="ECO:0000313" key="2">
    <source>
        <dbReference type="EMBL" id="GAA5149160.1"/>
    </source>
</evidence>
<accession>A0ABP9PN43</accession>
<gene>
    <name evidence="2" type="ORF">GCM10023213_46440</name>
</gene>